<dbReference type="FunFam" id="1.20.1260.60:FF:000002">
    <property type="entry name" value="Vacuolar protein sorting-associated protein IST1"/>
    <property type="match status" value="1"/>
</dbReference>
<dbReference type="STRING" id="27342.A0A0H2SEN8"/>
<feature type="compositionally biased region" description="Low complexity" evidence="2">
    <location>
        <begin position="245"/>
        <end position="260"/>
    </location>
</feature>
<protein>
    <submittedName>
        <fullName evidence="3">DUF292-domain-containing protein</fullName>
    </submittedName>
</protein>
<evidence type="ECO:0000256" key="1">
    <source>
        <dbReference type="ARBA" id="ARBA00005536"/>
    </source>
</evidence>
<keyword evidence="4" id="KW-1185">Reference proteome</keyword>
<proteinExistence type="inferred from homology"/>
<organism evidence="3 4">
    <name type="scientific">Schizopora paradoxa</name>
    <dbReference type="NCBI Taxonomy" id="27342"/>
    <lineage>
        <taxon>Eukaryota</taxon>
        <taxon>Fungi</taxon>
        <taxon>Dikarya</taxon>
        <taxon>Basidiomycota</taxon>
        <taxon>Agaricomycotina</taxon>
        <taxon>Agaricomycetes</taxon>
        <taxon>Hymenochaetales</taxon>
        <taxon>Schizoporaceae</taxon>
        <taxon>Schizopora</taxon>
    </lineage>
</organism>
<dbReference type="PANTHER" id="PTHR12161">
    <property type="entry name" value="IST1 FAMILY MEMBER"/>
    <property type="match status" value="1"/>
</dbReference>
<feature type="compositionally biased region" description="Basic and acidic residues" evidence="2">
    <location>
        <begin position="202"/>
        <end position="216"/>
    </location>
</feature>
<evidence type="ECO:0000313" key="3">
    <source>
        <dbReference type="EMBL" id="KLO20193.1"/>
    </source>
</evidence>
<sequence length="281" mass="30633">MPPWVASKAKVQLRIAVQRLRTLQEKKGAQAKLARREIATLVEHQKIEKARVKVETLINDDIHVEMLELLELYCELLLARFGLLDLNGTTPDPGISEGVTSIIYAGHRTELKELHVLREILMHKYGRDFSLAVADNKDNCVSPRIVNKATFTTPEPALVDAYVGEIAKGYGLSWRPPKPDGDGDDAGGSGGLKESVPAVGLDDLKRVDEKYPDTEQGKGPVLPELPPTEDADTSKKTGKGDDGKGTAAPSKPPTSSTAAPEPEPEDAFAALQRRFAELKKR</sequence>
<gene>
    <name evidence="3" type="ORF">SCHPADRAFT_898226</name>
</gene>
<feature type="region of interest" description="Disordered" evidence="2">
    <location>
        <begin position="172"/>
        <end position="281"/>
    </location>
</feature>
<name>A0A0H2SEN8_9AGAM</name>
<dbReference type="PANTHER" id="PTHR12161:SF5">
    <property type="entry name" value="IST1 HOMOLOG"/>
    <property type="match status" value="1"/>
</dbReference>
<evidence type="ECO:0000256" key="2">
    <source>
        <dbReference type="SAM" id="MobiDB-lite"/>
    </source>
</evidence>
<dbReference type="InParanoid" id="A0A0H2SEN8"/>
<comment type="similarity">
    <text evidence="1">Belongs to the IST1 family.</text>
</comment>
<dbReference type="Proteomes" id="UP000053477">
    <property type="component" value="Unassembled WGS sequence"/>
</dbReference>
<evidence type="ECO:0000313" key="4">
    <source>
        <dbReference type="Proteomes" id="UP000053477"/>
    </source>
</evidence>
<dbReference type="InterPro" id="IPR042277">
    <property type="entry name" value="IST1-like"/>
</dbReference>
<dbReference type="AlphaFoldDB" id="A0A0H2SEN8"/>
<dbReference type="OrthoDB" id="29853at2759"/>
<reference evidence="3 4" key="1">
    <citation type="submission" date="2015-04" db="EMBL/GenBank/DDBJ databases">
        <title>Complete genome sequence of Schizopora paradoxa KUC8140, a cosmopolitan wood degrader in East Asia.</title>
        <authorList>
            <consortium name="DOE Joint Genome Institute"/>
            <person name="Min B."/>
            <person name="Park H."/>
            <person name="Jang Y."/>
            <person name="Kim J.-J."/>
            <person name="Kim K.H."/>
            <person name="Pangilinan J."/>
            <person name="Lipzen A."/>
            <person name="Riley R."/>
            <person name="Grigoriev I.V."/>
            <person name="Spatafora J.W."/>
            <person name="Choi I.-G."/>
        </authorList>
    </citation>
    <scope>NUCLEOTIDE SEQUENCE [LARGE SCALE GENOMIC DNA]</scope>
    <source>
        <strain evidence="3 4">KUC8140</strain>
    </source>
</reference>
<accession>A0A0H2SEN8</accession>
<dbReference type="GO" id="GO:0015031">
    <property type="term" value="P:protein transport"/>
    <property type="evidence" value="ECO:0007669"/>
    <property type="project" value="InterPro"/>
</dbReference>
<dbReference type="Gene3D" id="1.20.1260.60">
    <property type="entry name" value="Vacuolar protein sorting-associated protein Ist1"/>
    <property type="match status" value="1"/>
</dbReference>
<dbReference type="EMBL" id="KQ085883">
    <property type="protein sequence ID" value="KLO20193.1"/>
    <property type="molecule type" value="Genomic_DNA"/>
</dbReference>
<dbReference type="InterPro" id="IPR005061">
    <property type="entry name" value="Ist1"/>
</dbReference>
<feature type="compositionally biased region" description="Basic and acidic residues" evidence="2">
    <location>
        <begin position="232"/>
        <end position="244"/>
    </location>
</feature>
<dbReference type="FunCoup" id="A0A0H2SEN8">
    <property type="interactions" value="474"/>
</dbReference>
<dbReference type="Pfam" id="PF03398">
    <property type="entry name" value="Ist1"/>
    <property type="match status" value="1"/>
</dbReference>